<proteinExistence type="predicted"/>
<dbReference type="Gene3D" id="3.90.79.10">
    <property type="entry name" value="Nucleoside Triphosphate Pyrophosphohydrolase"/>
    <property type="match status" value="1"/>
</dbReference>
<dbReference type="NCBIfam" id="NF001938">
    <property type="entry name" value="PRK00714.1-5"/>
    <property type="match status" value="1"/>
</dbReference>
<keyword evidence="5" id="KW-1185">Reference proteome</keyword>
<feature type="domain" description="Nudix hydrolase" evidence="3">
    <location>
        <begin position="7"/>
        <end position="159"/>
    </location>
</feature>
<organism evidence="4 5">
    <name type="scientific">Lichenibacterium ramalinae</name>
    <dbReference type="NCBI Taxonomy" id="2316527"/>
    <lineage>
        <taxon>Bacteria</taxon>
        <taxon>Pseudomonadati</taxon>
        <taxon>Pseudomonadota</taxon>
        <taxon>Alphaproteobacteria</taxon>
        <taxon>Hyphomicrobiales</taxon>
        <taxon>Lichenihabitantaceae</taxon>
        <taxon>Lichenibacterium</taxon>
    </lineage>
</organism>
<dbReference type="GO" id="GO:0006753">
    <property type="term" value="P:nucleoside phosphate metabolic process"/>
    <property type="evidence" value="ECO:0007669"/>
    <property type="project" value="TreeGrafter"/>
</dbReference>
<dbReference type="InterPro" id="IPR022927">
    <property type="entry name" value="RppH"/>
</dbReference>
<dbReference type="EMBL" id="QYBC01000005">
    <property type="protein sequence ID" value="RYB06048.1"/>
    <property type="molecule type" value="Genomic_DNA"/>
</dbReference>
<accession>A0A4Q2RHC0</accession>
<reference evidence="4 5" key="2">
    <citation type="submission" date="2019-02" db="EMBL/GenBank/DDBJ databases">
        <title>'Lichenibacterium ramalinii' gen. nov. sp. nov., 'Lichenibacterium minor' gen. nov. sp. nov.</title>
        <authorList>
            <person name="Pankratov T."/>
        </authorList>
    </citation>
    <scope>NUCLEOTIDE SEQUENCE [LARGE SCALE GENOMIC DNA]</scope>
    <source>
        <strain evidence="4 5">RmlP001</strain>
    </source>
</reference>
<evidence type="ECO:0000259" key="3">
    <source>
        <dbReference type="PROSITE" id="PS51462"/>
    </source>
</evidence>
<dbReference type="OrthoDB" id="9816040at2"/>
<reference evidence="4 5" key="1">
    <citation type="submission" date="2018-09" db="EMBL/GenBank/DDBJ databases">
        <authorList>
            <person name="Grouzdev D.S."/>
            <person name="Krutkina M.S."/>
        </authorList>
    </citation>
    <scope>NUCLEOTIDE SEQUENCE [LARGE SCALE GENOMIC DNA]</scope>
    <source>
        <strain evidence="4 5">RmlP001</strain>
    </source>
</reference>
<dbReference type="AlphaFoldDB" id="A0A4Q2RHC0"/>
<dbReference type="PROSITE" id="PS51462">
    <property type="entry name" value="NUDIX"/>
    <property type="match status" value="1"/>
</dbReference>
<dbReference type="SUPFAM" id="SSF55811">
    <property type="entry name" value="Nudix"/>
    <property type="match status" value="1"/>
</dbReference>
<sequence>MTETPLPYRPNVGIALFNAAGLVFAGTAVNAGPEVVTADHAWQMPQGGIDPDEDIAAAARRELWEETGIADVSVLAITPDWWPYEFPPYGGRPHKLSAFRGQTQRWAALRFEGDEAAIDLANPPPGCVVEFTSWAWVPLASLPDRVMPHKRANYLKVVEAFGRFSAG</sequence>
<dbReference type="GO" id="GO:0019693">
    <property type="term" value="P:ribose phosphate metabolic process"/>
    <property type="evidence" value="ECO:0007669"/>
    <property type="project" value="TreeGrafter"/>
</dbReference>
<name>A0A4Q2RHC0_9HYPH</name>
<dbReference type="GO" id="GO:0008893">
    <property type="term" value="F:guanosine-3',5'-bis(diphosphate) 3'-diphosphatase activity"/>
    <property type="evidence" value="ECO:0007669"/>
    <property type="project" value="TreeGrafter"/>
</dbReference>
<dbReference type="PROSITE" id="PS00893">
    <property type="entry name" value="NUDIX_BOX"/>
    <property type="match status" value="1"/>
</dbReference>
<keyword evidence="2 4" id="KW-0378">Hydrolase</keyword>
<comment type="cofactor">
    <cofactor evidence="1">
        <name>Mg(2+)</name>
        <dbReference type="ChEBI" id="CHEBI:18420"/>
    </cofactor>
</comment>
<dbReference type="Proteomes" id="UP000289411">
    <property type="component" value="Unassembled WGS sequence"/>
</dbReference>
<dbReference type="CDD" id="cd03671">
    <property type="entry name" value="NUDIX_Ap4A_hydrolase_plant_like"/>
    <property type="match status" value="1"/>
</dbReference>
<dbReference type="InterPro" id="IPR000086">
    <property type="entry name" value="NUDIX_hydrolase_dom"/>
</dbReference>
<dbReference type="PANTHER" id="PTHR11839">
    <property type="entry name" value="UDP/ADP-SUGAR PYROPHOSPHATASE"/>
    <property type="match status" value="1"/>
</dbReference>
<dbReference type="PANTHER" id="PTHR11839:SF22">
    <property type="entry name" value="NUDIX HYDROLASE 26, CHLOROPLASTIC"/>
    <property type="match status" value="1"/>
</dbReference>
<protein>
    <submittedName>
        <fullName evidence="4">RNA pyrophosphohydrolase</fullName>
    </submittedName>
</protein>
<evidence type="ECO:0000256" key="2">
    <source>
        <dbReference type="ARBA" id="ARBA00022801"/>
    </source>
</evidence>
<dbReference type="Pfam" id="PF00293">
    <property type="entry name" value="NUDIX"/>
    <property type="match status" value="1"/>
</dbReference>
<evidence type="ECO:0000313" key="5">
    <source>
        <dbReference type="Proteomes" id="UP000289411"/>
    </source>
</evidence>
<dbReference type="RefSeq" id="WP_129218558.1">
    <property type="nucleotide sequence ID" value="NZ_QYBC01000005.1"/>
</dbReference>
<evidence type="ECO:0000256" key="1">
    <source>
        <dbReference type="ARBA" id="ARBA00001946"/>
    </source>
</evidence>
<dbReference type="GO" id="GO:0034432">
    <property type="term" value="F:bis(5'-adenosyl)-pentaphosphatase activity"/>
    <property type="evidence" value="ECO:0007669"/>
    <property type="project" value="TreeGrafter"/>
</dbReference>
<gene>
    <name evidence="4" type="ORF">D3272_07600</name>
</gene>
<dbReference type="InterPro" id="IPR020084">
    <property type="entry name" value="NUDIX_hydrolase_CS"/>
</dbReference>
<comment type="caution">
    <text evidence="4">The sequence shown here is derived from an EMBL/GenBank/DDBJ whole genome shotgun (WGS) entry which is preliminary data.</text>
</comment>
<dbReference type="InterPro" id="IPR015797">
    <property type="entry name" value="NUDIX_hydrolase-like_dom_sf"/>
</dbReference>
<evidence type="ECO:0000313" key="4">
    <source>
        <dbReference type="EMBL" id="RYB06048.1"/>
    </source>
</evidence>